<gene>
    <name evidence="1" type="ORF">V1477_002095</name>
</gene>
<sequence length="68" mass="8158">MYTNINYLHFHCKYEGAVVPLSIRVEQSNFFLTKHLHDMNEYCFICICVTDFSWKDSKMHIFLSTSLF</sequence>
<proteinExistence type="predicted"/>
<evidence type="ECO:0000313" key="1">
    <source>
        <dbReference type="EMBL" id="KAL2750024.1"/>
    </source>
</evidence>
<protein>
    <submittedName>
        <fullName evidence="1">Uncharacterized protein</fullName>
    </submittedName>
</protein>
<evidence type="ECO:0000313" key="2">
    <source>
        <dbReference type="Proteomes" id="UP001607303"/>
    </source>
</evidence>
<accession>A0ABD2CXZ8</accession>
<comment type="caution">
    <text evidence="1">The sequence shown here is derived from an EMBL/GenBank/DDBJ whole genome shotgun (WGS) entry which is preliminary data.</text>
</comment>
<dbReference type="Proteomes" id="UP001607303">
    <property type="component" value="Unassembled WGS sequence"/>
</dbReference>
<reference evidence="1 2" key="1">
    <citation type="journal article" date="2024" name="Ann. Entomol. Soc. Am.">
        <title>Genomic analyses of the southern and eastern yellowjacket wasps (Hymenoptera: Vespidae) reveal evolutionary signatures of social life.</title>
        <authorList>
            <person name="Catto M.A."/>
            <person name="Caine P.B."/>
            <person name="Orr S.E."/>
            <person name="Hunt B.G."/>
            <person name="Goodisman M.A.D."/>
        </authorList>
    </citation>
    <scope>NUCLEOTIDE SEQUENCE [LARGE SCALE GENOMIC DNA]</scope>
    <source>
        <strain evidence="1">232</strain>
        <tissue evidence="1">Head and thorax</tissue>
    </source>
</reference>
<keyword evidence="2" id="KW-1185">Reference proteome</keyword>
<dbReference type="EMBL" id="JAYRBN010000026">
    <property type="protein sequence ID" value="KAL2750024.1"/>
    <property type="molecule type" value="Genomic_DNA"/>
</dbReference>
<dbReference type="AlphaFoldDB" id="A0ABD2CXZ8"/>
<name>A0ABD2CXZ8_VESMC</name>
<organism evidence="1 2">
    <name type="scientific">Vespula maculifrons</name>
    <name type="common">Eastern yellow jacket</name>
    <name type="synonym">Wasp</name>
    <dbReference type="NCBI Taxonomy" id="7453"/>
    <lineage>
        <taxon>Eukaryota</taxon>
        <taxon>Metazoa</taxon>
        <taxon>Ecdysozoa</taxon>
        <taxon>Arthropoda</taxon>
        <taxon>Hexapoda</taxon>
        <taxon>Insecta</taxon>
        <taxon>Pterygota</taxon>
        <taxon>Neoptera</taxon>
        <taxon>Endopterygota</taxon>
        <taxon>Hymenoptera</taxon>
        <taxon>Apocrita</taxon>
        <taxon>Aculeata</taxon>
        <taxon>Vespoidea</taxon>
        <taxon>Vespidae</taxon>
        <taxon>Vespinae</taxon>
        <taxon>Vespula</taxon>
    </lineage>
</organism>